<feature type="compositionally biased region" description="Polar residues" evidence="1">
    <location>
        <begin position="210"/>
        <end position="226"/>
    </location>
</feature>
<name>A0AA39NVF0_9AGAR</name>
<feature type="compositionally biased region" description="Polar residues" evidence="1">
    <location>
        <begin position="104"/>
        <end position="126"/>
    </location>
</feature>
<feature type="compositionally biased region" description="Low complexity" evidence="1">
    <location>
        <begin position="127"/>
        <end position="142"/>
    </location>
</feature>
<keyword evidence="3" id="KW-1185">Reference proteome</keyword>
<organism evidence="2 3">
    <name type="scientific">Armillaria novae-zelandiae</name>
    <dbReference type="NCBI Taxonomy" id="153914"/>
    <lineage>
        <taxon>Eukaryota</taxon>
        <taxon>Fungi</taxon>
        <taxon>Dikarya</taxon>
        <taxon>Basidiomycota</taxon>
        <taxon>Agaricomycotina</taxon>
        <taxon>Agaricomycetes</taxon>
        <taxon>Agaricomycetidae</taxon>
        <taxon>Agaricales</taxon>
        <taxon>Marasmiineae</taxon>
        <taxon>Physalacriaceae</taxon>
        <taxon>Armillaria</taxon>
    </lineage>
</organism>
<dbReference type="EMBL" id="JAUEPR010000039">
    <property type="protein sequence ID" value="KAK0472600.1"/>
    <property type="molecule type" value="Genomic_DNA"/>
</dbReference>
<reference evidence="2" key="1">
    <citation type="submission" date="2023-06" db="EMBL/GenBank/DDBJ databases">
        <authorList>
            <consortium name="Lawrence Berkeley National Laboratory"/>
            <person name="Ahrendt S."/>
            <person name="Sahu N."/>
            <person name="Indic B."/>
            <person name="Wong-Bajracharya J."/>
            <person name="Merenyi Z."/>
            <person name="Ke H.-M."/>
            <person name="Monk M."/>
            <person name="Kocsube S."/>
            <person name="Drula E."/>
            <person name="Lipzen A."/>
            <person name="Balint B."/>
            <person name="Henrissat B."/>
            <person name="Andreopoulos B."/>
            <person name="Martin F.M."/>
            <person name="Harder C.B."/>
            <person name="Rigling D."/>
            <person name="Ford K.L."/>
            <person name="Foster G.D."/>
            <person name="Pangilinan J."/>
            <person name="Papanicolaou A."/>
            <person name="Barry K."/>
            <person name="LaButti K."/>
            <person name="Viragh M."/>
            <person name="Koriabine M."/>
            <person name="Yan M."/>
            <person name="Riley R."/>
            <person name="Champramary S."/>
            <person name="Plett K.L."/>
            <person name="Tsai I.J."/>
            <person name="Slot J."/>
            <person name="Sipos G."/>
            <person name="Plett J."/>
            <person name="Nagy L.G."/>
            <person name="Grigoriev I.V."/>
        </authorList>
    </citation>
    <scope>NUCLEOTIDE SEQUENCE</scope>
    <source>
        <strain evidence="2">ICMP 16352</strain>
    </source>
</reference>
<feature type="region of interest" description="Disordered" evidence="1">
    <location>
        <begin position="158"/>
        <end position="226"/>
    </location>
</feature>
<evidence type="ECO:0000313" key="2">
    <source>
        <dbReference type="EMBL" id="KAK0472600.1"/>
    </source>
</evidence>
<dbReference type="AlphaFoldDB" id="A0AA39NVF0"/>
<feature type="compositionally biased region" description="Polar residues" evidence="1">
    <location>
        <begin position="65"/>
        <end position="86"/>
    </location>
</feature>
<feature type="compositionally biased region" description="Polar residues" evidence="1">
    <location>
        <begin position="168"/>
        <end position="196"/>
    </location>
</feature>
<gene>
    <name evidence="2" type="ORF">IW261DRAFT_735243</name>
</gene>
<feature type="region of interest" description="Disordered" evidence="1">
    <location>
        <begin position="1"/>
        <end position="143"/>
    </location>
</feature>
<feature type="compositionally biased region" description="Polar residues" evidence="1">
    <location>
        <begin position="26"/>
        <end position="37"/>
    </location>
</feature>
<protein>
    <submittedName>
        <fullName evidence="2">Uncharacterized protein</fullName>
    </submittedName>
</protein>
<accession>A0AA39NVF0</accession>
<evidence type="ECO:0000313" key="3">
    <source>
        <dbReference type="Proteomes" id="UP001175227"/>
    </source>
</evidence>
<proteinExistence type="predicted"/>
<sequence>MSYNYYNNRQPRDVSVPNGYGAMPASRQSYHNTTHPTSRGAPHQGHRTTAVYPPLHSHTPVHTAPNRSHTHGSSTPHRSFSRNEPSTALVPYNPAVAARHEPPSNATPSPNHARNPSSATVHHTMQPSTSSHRSSSRNEPSTALVPYNPIVAARNRANSNVAPPKSHPPNQARNHSSTAPLHTGRPSTASNGQNSIPFPRLGERVAYNGERNQPRPSTASSGSPRY</sequence>
<dbReference type="Proteomes" id="UP001175227">
    <property type="component" value="Unassembled WGS sequence"/>
</dbReference>
<evidence type="ECO:0000256" key="1">
    <source>
        <dbReference type="SAM" id="MobiDB-lite"/>
    </source>
</evidence>
<comment type="caution">
    <text evidence="2">The sequence shown here is derived from an EMBL/GenBank/DDBJ whole genome shotgun (WGS) entry which is preliminary data.</text>
</comment>